<reference evidence="7 8" key="1">
    <citation type="submission" date="2019-09" db="EMBL/GenBank/DDBJ databases">
        <title>Complete Genome Sequence of Janibacter melonis M714 with both human health impact and industrial applications.</title>
        <authorList>
            <person name="Jin M."/>
            <person name="Zhao Q.R."/>
        </authorList>
    </citation>
    <scope>NUCLEOTIDE SEQUENCE [LARGE SCALE GENOMIC DNA]</scope>
    <source>
        <strain evidence="7 8">M714</strain>
    </source>
</reference>
<dbReference type="InterPro" id="IPR023753">
    <property type="entry name" value="FAD/NAD-binding_dom"/>
</dbReference>
<dbReference type="SUPFAM" id="SSF51905">
    <property type="entry name" value="FAD/NAD(P)-binding domain"/>
    <property type="match status" value="1"/>
</dbReference>
<dbReference type="PRINTS" id="PR00469">
    <property type="entry name" value="PNDRDTASEII"/>
</dbReference>
<dbReference type="Gene3D" id="3.30.390.30">
    <property type="match status" value="1"/>
</dbReference>
<dbReference type="Pfam" id="PF07992">
    <property type="entry name" value="Pyr_redox_2"/>
    <property type="match status" value="1"/>
</dbReference>
<feature type="domain" description="Reductase C-terminal" evidence="6">
    <location>
        <begin position="318"/>
        <end position="404"/>
    </location>
</feature>
<dbReference type="Proteomes" id="UP000271708">
    <property type="component" value="Chromosome"/>
</dbReference>
<dbReference type="RefSeq" id="WP_123093469.1">
    <property type="nucleotide sequence ID" value="NZ_CP044548.2"/>
</dbReference>
<dbReference type="GO" id="GO:0005737">
    <property type="term" value="C:cytoplasm"/>
    <property type="evidence" value="ECO:0007669"/>
    <property type="project" value="TreeGrafter"/>
</dbReference>
<keyword evidence="2" id="KW-0285">Flavoprotein</keyword>
<dbReference type="Pfam" id="PF14759">
    <property type="entry name" value="Reductase_C"/>
    <property type="match status" value="1"/>
</dbReference>
<proteinExistence type="predicted"/>
<dbReference type="GeneID" id="59162476"/>
<accession>A0A5P8FP23</accession>
<dbReference type="InterPro" id="IPR050446">
    <property type="entry name" value="FAD-oxidoreductase/Apoptosis"/>
</dbReference>
<dbReference type="OrthoDB" id="1145at2"/>
<feature type="domain" description="FAD/NAD(P)-binding" evidence="5">
    <location>
        <begin position="6"/>
        <end position="299"/>
    </location>
</feature>
<organism evidence="7 8">
    <name type="scientific">Janibacter melonis</name>
    <dbReference type="NCBI Taxonomy" id="262209"/>
    <lineage>
        <taxon>Bacteria</taxon>
        <taxon>Bacillati</taxon>
        <taxon>Actinomycetota</taxon>
        <taxon>Actinomycetes</taxon>
        <taxon>Micrococcales</taxon>
        <taxon>Intrasporangiaceae</taxon>
        <taxon>Janibacter</taxon>
    </lineage>
</organism>
<dbReference type="InterPro" id="IPR036188">
    <property type="entry name" value="FAD/NAD-bd_sf"/>
</dbReference>
<dbReference type="GO" id="GO:0016651">
    <property type="term" value="F:oxidoreductase activity, acting on NAD(P)H"/>
    <property type="evidence" value="ECO:0007669"/>
    <property type="project" value="TreeGrafter"/>
</dbReference>
<gene>
    <name evidence="7" type="ORF">EEW87_014885</name>
</gene>
<evidence type="ECO:0000313" key="7">
    <source>
        <dbReference type="EMBL" id="QFQ31336.1"/>
    </source>
</evidence>
<evidence type="ECO:0000256" key="3">
    <source>
        <dbReference type="ARBA" id="ARBA00022827"/>
    </source>
</evidence>
<evidence type="ECO:0000256" key="2">
    <source>
        <dbReference type="ARBA" id="ARBA00022630"/>
    </source>
</evidence>
<dbReference type="PANTHER" id="PTHR43557:SF2">
    <property type="entry name" value="RIESKE DOMAIN-CONTAINING PROTEIN-RELATED"/>
    <property type="match status" value="1"/>
</dbReference>
<name>A0A5P8FP23_9MICO</name>
<dbReference type="Gene3D" id="3.50.50.60">
    <property type="entry name" value="FAD/NAD(P)-binding domain"/>
    <property type="match status" value="2"/>
</dbReference>
<evidence type="ECO:0000259" key="6">
    <source>
        <dbReference type="Pfam" id="PF14759"/>
    </source>
</evidence>
<dbReference type="EMBL" id="CP044548">
    <property type="protein sequence ID" value="QFQ31336.1"/>
    <property type="molecule type" value="Genomic_DNA"/>
</dbReference>
<keyword evidence="4" id="KW-0560">Oxidoreductase</keyword>
<sequence>MTSQLRVVVVGAGECGARVAHDLATSDLDARVVLVGREARPPYERPPLSKSVLVDDDPRPVEPYRDGRLDVEGLEVVAGRAATSLDLEGRTVELDDGTRLGFDRLVLATGSQPRRLPGLPAAALTLRTFEDALVLRQALRPGAHLLVVGAGLVGLEVAASARTRGARVTVVEAAARALGRAVPEPVARVLVERHEAEGVDLHLGTTVASATGGDGGWQVELSDGSVVSPDVVLQAVGSVPETGLARAAGIEVDDGVVVDAAMRTSAPGVWAAGDCCAGPVAVLGRRQRLESWRMAHDQAAVAAASVRGEDASMTTVPWFWSDQYDLSLQVSGMAAAARRWVERPRPDGTVVHLGLDDDGALVCAAGAGRAAVAKDVRMAERLVAAGARPDPDRLADPDVQLRSLIG</sequence>
<dbReference type="PANTHER" id="PTHR43557">
    <property type="entry name" value="APOPTOSIS-INDUCING FACTOR 1"/>
    <property type="match status" value="1"/>
</dbReference>
<evidence type="ECO:0000313" key="8">
    <source>
        <dbReference type="Proteomes" id="UP000271708"/>
    </source>
</evidence>
<dbReference type="AlphaFoldDB" id="A0A5P8FP23"/>
<protein>
    <submittedName>
        <fullName evidence="7">Ferredoxin reductase</fullName>
    </submittedName>
</protein>
<dbReference type="InterPro" id="IPR028202">
    <property type="entry name" value="Reductase_C"/>
</dbReference>
<dbReference type="SUPFAM" id="SSF55424">
    <property type="entry name" value="FAD/NAD-linked reductases, dimerisation (C-terminal) domain"/>
    <property type="match status" value="1"/>
</dbReference>
<dbReference type="InterPro" id="IPR016156">
    <property type="entry name" value="FAD/NAD-linked_Rdtase_dimer_sf"/>
</dbReference>
<evidence type="ECO:0000256" key="1">
    <source>
        <dbReference type="ARBA" id="ARBA00001974"/>
    </source>
</evidence>
<evidence type="ECO:0000259" key="5">
    <source>
        <dbReference type="Pfam" id="PF07992"/>
    </source>
</evidence>
<dbReference type="PRINTS" id="PR00368">
    <property type="entry name" value="FADPNR"/>
</dbReference>
<evidence type="ECO:0000256" key="4">
    <source>
        <dbReference type="ARBA" id="ARBA00023002"/>
    </source>
</evidence>
<comment type="cofactor">
    <cofactor evidence="1">
        <name>FAD</name>
        <dbReference type="ChEBI" id="CHEBI:57692"/>
    </cofactor>
</comment>
<dbReference type="KEGG" id="jme:EEW87_014885"/>
<keyword evidence="3" id="KW-0274">FAD</keyword>